<dbReference type="AlphaFoldDB" id="A0A444ZPM4"/>
<organism evidence="3 4">
    <name type="scientific">Arachis hypogaea</name>
    <name type="common">Peanut</name>
    <dbReference type="NCBI Taxonomy" id="3818"/>
    <lineage>
        <taxon>Eukaryota</taxon>
        <taxon>Viridiplantae</taxon>
        <taxon>Streptophyta</taxon>
        <taxon>Embryophyta</taxon>
        <taxon>Tracheophyta</taxon>
        <taxon>Spermatophyta</taxon>
        <taxon>Magnoliopsida</taxon>
        <taxon>eudicotyledons</taxon>
        <taxon>Gunneridae</taxon>
        <taxon>Pentapetalae</taxon>
        <taxon>rosids</taxon>
        <taxon>fabids</taxon>
        <taxon>Fabales</taxon>
        <taxon>Fabaceae</taxon>
        <taxon>Papilionoideae</taxon>
        <taxon>50 kb inversion clade</taxon>
        <taxon>dalbergioids sensu lato</taxon>
        <taxon>Dalbergieae</taxon>
        <taxon>Pterocarpus clade</taxon>
        <taxon>Arachis</taxon>
    </lineage>
</organism>
<evidence type="ECO:0000313" key="4">
    <source>
        <dbReference type="Proteomes" id="UP000289738"/>
    </source>
</evidence>
<dbReference type="InterPro" id="IPR018289">
    <property type="entry name" value="MULE_transposase_dom"/>
</dbReference>
<feature type="domain" description="SWIM-type" evidence="2">
    <location>
        <begin position="579"/>
        <end position="617"/>
    </location>
</feature>
<evidence type="ECO:0000259" key="2">
    <source>
        <dbReference type="PROSITE" id="PS50966"/>
    </source>
</evidence>
<dbReference type="OrthoDB" id="4327540at2759"/>
<accession>A0A444ZPM4</accession>
<evidence type="ECO:0000256" key="1">
    <source>
        <dbReference type="PROSITE-ProRule" id="PRU00325"/>
    </source>
</evidence>
<gene>
    <name evidence="3" type="ORF">Ahy_B04g073070</name>
</gene>
<dbReference type="GO" id="GO:0008270">
    <property type="term" value="F:zinc ion binding"/>
    <property type="evidence" value="ECO:0007669"/>
    <property type="project" value="UniProtKB-KW"/>
</dbReference>
<keyword evidence="1" id="KW-0479">Metal-binding</keyword>
<name>A0A444ZPM4_ARAHY</name>
<protein>
    <recommendedName>
        <fullName evidence="2">SWIM-type domain-containing protein</fullName>
    </recommendedName>
</protein>
<keyword evidence="4" id="KW-1185">Reference proteome</keyword>
<evidence type="ECO:0000313" key="3">
    <source>
        <dbReference type="EMBL" id="RYR16133.1"/>
    </source>
</evidence>
<dbReference type="PANTHER" id="PTHR47718">
    <property type="entry name" value="OS01G0519700 PROTEIN"/>
    <property type="match status" value="1"/>
</dbReference>
<dbReference type="STRING" id="3818.A0A444ZPM4"/>
<dbReference type="Pfam" id="PF03101">
    <property type="entry name" value="FAR1"/>
    <property type="match status" value="1"/>
</dbReference>
<dbReference type="EMBL" id="SDMP01000014">
    <property type="protein sequence ID" value="RYR16133.1"/>
    <property type="molecule type" value="Genomic_DNA"/>
</dbReference>
<dbReference type="PANTHER" id="PTHR47718:SF13">
    <property type="entry name" value="OS09G0290500 PROTEIN"/>
    <property type="match status" value="1"/>
</dbReference>
<reference evidence="3 4" key="1">
    <citation type="submission" date="2019-01" db="EMBL/GenBank/DDBJ databases">
        <title>Sequencing of cultivated peanut Arachis hypogaea provides insights into genome evolution and oil improvement.</title>
        <authorList>
            <person name="Chen X."/>
        </authorList>
    </citation>
    <scope>NUCLEOTIDE SEQUENCE [LARGE SCALE GENOMIC DNA]</scope>
    <source>
        <strain evidence="4">cv. Fuhuasheng</strain>
        <tissue evidence="3">Leaves</tissue>
    </source>
</reference>
<dbReference type="InterPro" id="IPR007527">
    <property type="entry name" value="Znf_SWIM"/>
</dbReference>
<dbReference type="Pfam" id="PF10551">
    <property type="entry name" value="MULE"/>
    <property type="match status" value="1"/>
</dbReference>
<comment type="caution">
    <text evidence="3">The sequence shown here is derived from an EMBL/GenBank/DDBJ whole genome shotgun (WGS) entry which is preliminary data.</text>
</comment>
<sequence>MEQAICEGASYGTAYDDSDQYNSCNVNVPSLSEDDTQHVDKIICMGKESGSVIEVVDNAMAVNHELPDHTGIPLDEIPYIGLRFVSLQRAQEFYANYAKKVGFVTRIRNTNFDKTRKDSKIPVNQSLHCSREGYRESRVKAATRVKRITTAGCKARMYVMLDRQKDNWMVSKLELKHTHPCSAKQAVHYTEYKELTMHAKCVIQNNDEAGIRPNKTYLALTNEVGGSSNLGYSEKDERNFITSNLRCADENADVKEMISYFMRMKDINPNFFYAVDVDEVNQFKSALWVDTRCRASYEYYGDVVSFDTTYRRNKHGLPFASFVGVNHHGKSTLLRCTLMGNEEICCFEWVFKQWLRCMGSSPQAIITGQCKSMFGAIKNVLPDTHHRWCIWYIMKKIPHKLGGYARYKEIDDRMHGTVWNASGCVMESLYGDYNFFSVGYVDLYDERRMWVPIYFQGKFWVGMRSTQRSESMHAFYGGYLHFKSGLIQFVHEYDNVLGNKEQKELEDDAADAKGVVPCSSSTTIERQFQREYTTSKFREEQQEFRKKGDCLVRGATHEGNLFYLIVKEQYILYREPRSWNNIVEFDPLTHKIRCECNMFASRGILCCHCLDVYFYYGVDRVPSCYVLPRWSKNVQRKHTFIKSSHDEKRSDESHNLFRRLCTHFFNVAQEFITCEEEAAMLNSGLDELRAKLVDYRVNLGSRSVPNTDNNMVTQSDTACVASDIQSPSKVATKGRPRLKKLGSELDTSIKRYMRRKKNNPPQENNGAINPNIVAVPALSTNESHGNGGFLSLLHSFLHS</sequence>
<dbReference type="Proteomes" id="UP000289738">
    <property type="component" value="Chromosome B04"/>
</dbReference>
<keyword evidence="1" id="KW-0863">Zinc-finger</keyword>
<dbReference type="InterPro" id="IPR004330">
    <property type="entry name" value="FAR1_DNA_bnd_dom"/>
</dbReference>
<proteinExistence type="predicted"/>
<keyword evidence="1" id="KW-0862">Zinc</keyword>
<dbReference type="PROSITE" id="PS50966">
    <property type="entry name" value="ZF_SWIM"/>
    <property type="match status" value="1"/>
</dbReference>